<proteinExistence type="predicted"/>
<protein>
    <submittedName>
        <fullName evidence="1">Uncharacterized protein</fullName>
    </submittedName>
</protein>
<evidence type="ECO:0000313" key="2">
    <source>
        <dbReference type="Proteomes" id="UP001221217"/>
    </source>
</evidence>
<dbReference type="EMBL" id="JAQQAL010000011">
    <property type="protein sequence ID" value="MDC7226382.1"/>
    <property type="molecule type" value="Genomic_DNA"/>
</dbReference>
<organism evidence="1 2">
    <name type="scientific">Candidatus Thalassospirochaeta sargassi</name>
    <dbReference type="NCBI Taxonomy" id="3119039"/>
    <lineage>
        <taxon>Bacteria</taxon>
        <taxon>Pseudomonadati</taxon>
        <taxon>Spirochaetota</taxon>
        <taxon>Spirochaetia</taxon>
        <taxon>Spirochaetales</taxon>
        <taxon>Spirochaetaceae</taxon>
        <taxon>Candidatus Thalassospirochaeta</taxon>
    </lineage>
</organism>
<name>A0AAJ1MJ99_9SPIO</name>
<dbReference type="Proteomes" id="UP001221217">
    <property type="component" value="Unassembled WGS sequence"/>
</dbReference>
<accession>A0AAJ1MJ99</accession>
<reference evidence="1 2" key="1">
    <citation type="submission" date="2022-12" db="EMBL/GenBank/DDBJ databases">
        <title>Metagenome assembled genome from gulf of manar.</title>
        <authorList>
            <person name="Kohli P."/>
            <person name="Pk S."/>
            <person name="Venkata Ramana C."/>
            <person name="Sasikala C."/>
        </authorList>
    </citation>
    <scope>NUCLEOTIDE SEQUENCE [LARGE SCALE GENOMIC DNA]</scope>
    <source>
        <strain evidence="1">JB008</strain>
    </source>
</reference>
<sequence>METAIIAKCRMEDRMKLRTSVGTLVPSSFLKKDGSRTDPRISYFPSGELKSVTLEESAFIKTSVGVFSSERVAFYRSGKLRKIFPQTGFPGRNSSGAVDIDTLAGTINVEPEYLQFYETGEIKRIVFQPSEVVELYTPAGMIKARKGVFFHRNGTVARCEPAAETIVQTPIGRITAYNPDPESSLVGGETLAFNEDGRLTSVCTVKNIIVQNPGSSNERLLSPDTIQSYCDEDSYILLPLNIRFEGGYTTCENMSGIHVLATGAGMTCIKSYMPDKKNFRH</sequence>
<gene>
    <name evidence="1" type="ORF">PQJ61_06430</name>
</gene>
<evidence type="ECO:0000313" key="1">
    <source>
        <dbReference type="EMBL" id="MDC7226382.1"/>
    </source>
</evidence>
<dbReference type="AlphaFoldDB" id="A0AAJ1MJ99"/>
<comment type="caution">
    <text evidence="1">The sequence shown here is derived from an EMBL/GenBank/DDBJ whole genome shotgun (WGS) entry which is preliminary data.</text>
</comment>